<evidence type="ECO:0000313" key="1">
    <source>
        <dbReference type="EMBL" id="KAK4172198.1"/>
    </source>
</evidence>
<protein>
    <submittedName>
        <fullName evidence="1">Uncharacterized protein</fullName>
    </submittedName>
</protein>
<name>A0AAN6VZN8_9PEZI</name>
<accession>A0AAN6VZN8</accession>
<comment type="caution">
    <text evidence="1">The sequence shown here is derived from an EMBL/GenBank/DDBJ whole genome shotgun (WGS) entry which is preliminary data.</text>
</comment>
<gene>
    <name evidence="1" type="ORF">QBC36DRAFT_79639</name>
</gene>
<dbReference type="AlphaFoldDB" id="A0AAN6VZN8"/>
<dbReference type="Proteomes" id="UP001302321">
    <property type="component" value="Unassembled WGS sequence"/>
</dbReference>
<evidence type="ECO:0000313" key="2">
    <source>
        <dbReference type="Proteomes" id="UP001302321"/>
    </source>
</evidence>
<organism evidence="1 2">
    <name type="scientific">Triangularia setosa</name>
    <dbReference type="NCBI Taxonomy" id="2587417"/>
    <lineage>
        <taxon>Eukaryota</taxon>
        <taxon>Fungi</taxon>
        <taxon>Dikarya</taxon>
        <taxon>Ascomycota</taxon>
        <taxon>Pezizomycotina</taxon>
        <taxon>Sordariomycetes</taxon>
        <taxon>Sordariomycetidae</taxon>
        <taxon>Sordariales</taxon>
        <taxon>Podosporaceae</taxon>
        <taxon>Triangularia</taxon>
    </lineage>
</organism>
<reference evidence="1" key="1">
    <citation type="journal article" date="2023" name="Mol. Phylogenet. Evol.">
        <title>Genome-scale phylogeny and comparative genomics of the fungal order Sordariales.</title>
        <authorList>
            <person name="Hensen N."/>
            <person name="Bonometti L."/>
            <person name="Westerberg I."/>
            <person name="Brannstrom I.O."/>
            <person name="Guillou S."/>
            <person name="Cros-Aarteil S."/>
            <person name="Calhoun S."/>
            <person name="Haridas S."/>
            <person name="Kuo A."/>
            <person name="Mondo S."/>
            <person name="Pangilinan J."/>
            <person name="Riley R."/>
            <person name="LaButti K."/>
            <person name="Andreopoulos B."/>
            <person name="Lipzen A."/>
            <person name="Chen C."/>
            <person name="Yan M."/>
            <person name="Daum C."/>
            <person name="Ng V."/>
            <person name="Clum A."/>
            <person name="Steindorff A."/>
            <person name="Ohm R.A."/>
            <person name="Martin F."/>
            <person name="Silar P."/>
            <person name="Natvig D.O."/>
            <person name="Lalanne C."/>
            <person name="Gautier V."/>
            <person name="Ament-Velasquez S.L."/>
            <person name="Kruys A."/>
            <person name="Hutchinson M.I."/>
            <person name="Powell A.J."/>
            <person name="Barry K."/>
            <person name="Miller A.N."/>
            <person name="Grigoriev I.V."/>
            <person name="Debuchy R."/>
            <person name="Gladieux P."/>
            <person name="Hiltunen Thoren M."/>
            <person name="Johannesson H."/>
        </authorList>
    </citation>
    <scope>NUCLEOTIDE SEQUENCE</scope>
    <source>
        <strain evidence="1">CBS 892.96</strain>
    </source>
</reference>
<proteinExistence type="predicted"/>
<reference evidence="1" key="2">
    <citation type="submission" date="2023-05" db="EMBL/GenBank/DDBJ databases">
        <authorList>
            <consortium name="Lawrence Berkeley National Laboratory"/>
            <person name="Steindorff A."/>
            <person name="Hensen N."/>
            <person name="Bonometti L."/>
            <person name="Westerberg I."/>
            <person name="Brannstrom I.O."/>
            <person name="Guillou S."/>
            <person name="Cros-Aarteil S."/>
            <person name="Calhoun S."/>
            <person name="Haridas S."/>
            <person name="Kuo A."/>
            <person name="Mondo S."/>
            <person name="Pangilinan J."/>
            <person name="Riley R."/>
            <person name="Labutti K."/>
            <person name="Andreopoulos B."/>
            <person name="Lipzen A."/>
            <person name="Chen C."/>
            <person name="Yanf M."/>
            <person name="Daum C."/>
            <person name="Ng V."/>
            <person name="Clum A."/>
            <person name="Ohm R."/>
            <person name="Martin F."/>
            <person name="Silar P."/>
            <person name="Natvig D."/>
            <person name="Lalanne C."/>
            <person name="Gautier V."/>
            <person name="Ament-Velasquez S.L."/>
            <person name="Kruys A."/>
            <person name="Hutchinson M.I."/>
            <person name="Powell A.J."/>
            <person name="Barry K."/>
            <person name="Miller A.N."/>
            <person name="Grigoriev I.V."/>
            <person name="Debuchy R."/>
            <person name="Gladieux P."/>
            <person name="Thoren M.H."/>
            <person name="Johannesson H."/>
        </authorList>
    </citation>
    <scope>NUCLEOTIDE SEQUENCE</scope>
    <source>
        <strain evidence="1">CBS 892.96</strain>
    </source>
</reference>
<keyword evidence="2" id="KW-1185">Reference proteome</keyword>
<sequence length="243" mass="27692">MFPVLLLRLAFGRPPWPAHPDFEQYPRQIRGALQEPSSAPTEWASTKKASRCFLNPIRTCKTRLYTAKIRFALRFPAQLQRAQVDLYSSASVIIVMVQFWTYLKLLVNGILSLATLAIKYWVASDMPNMRQRHLRKACKSRTSECRVSWHGVPVSPRRHPLDHTSRIASYAWHLACTNRETLGMTVVGRTTSQIANARQTVRESSSKYSGSPQQVLGQAWHCNRCAVGRVCCKQPQRLLTRNA</sequence>
<dbReference type="EMBL" id="MU866454">
    <property type="protein sequence ID" value="KAK4172198.1"/>
    <property type="molecule type" value="Genomic_DNA"/>
</dbReference>